<organism evidence="8 9">
    <name type="scientific">Streptomyces kaniharaensis</name>
    <dbReference type="NCBI Taxonomy" id="212423"/>
    <lineage>
        <taxon>Bacteria</taxon>
        <taxon>Bacillati</taxon>
        <taxon>Actinomycetota</taxon>
        <taxon>Actinomycetes</taxon>
        <taxon>Kitasatosporales</taxon>
        <taxon>Streptomycetaceae</taxon>
        <taxon>Streptomyces</taxon>
    </lineage>
</organism>
<dbReference type="Pfam" id="PF00270">
    <property type="entry name" value="DEAD"/>
    <property type="match status" value="1"/>
</dbReference>
<protein>
    <submittedName>
        <fullName evidence="8">DEAD/DEAH box helicase</fullName>
    </submittedName>
</protein>
<sequence length="113" mass="11646">MNRSSRPPHRNAGSRSAPGSSAGSASRQEFAVPATTVPALPAVESFDELDMPKELLTILARRGVTAPFPIQAATLPNSLAGRDVLGRGRTGSGKTLAFGLAVLARIAGQQAEP</sequence>
<feature type="short sequence motif" description="Q motif" evidence="5">
    <location>
        <begin position="44"/>
        <end position="72"/>
    </location>
</feature>
<evidence type="ECO:0000256" key="1">
    <source>
        <dbReference type="ARBA" id="ARBA00022741"/>
    </source>
</evidence>
<evidence type="ECO:0000259" key="7">
    <source>
        <dbReference type="PROSITE" id="PS51195"/>
    </source>
</evidence>
<dbReference type="AlphaFoldDB" id="A0A6N7L1L9"/>
<evidence type="ECO:0000256" key="5">
    <source>
        <dbReference type="PROSITE-ProRule" id="PRU00552"/>
    </source>
</evidence>
<dbReference type="InterPro" id="IPR027417">
    <property type="entry name" value="P-loop_NTPase"/>
</dbReference>
<evidence type="ECO:0000313" key="9">
    <source>
        <dbReference type="Proteomes" id="UP000450000"/>
    </source>
</evidence>
<dbReference type="GO" id="GO:0005524">
    <property type="term" value="F:ATP binding"/>
    <property type="evidence" value="ECO:0007669"/>
    <property type="project" value="UniProtKB-KW"/>
</dbReference>
<keyword evidence="1" id="KW-0547">Nucleotide-binding</keyword>
<dbReference type="GO" id="GO:0003676">
    <property type="term" value="F:nucleic acid binding"/>
    <property type="evidence" value="ECO:0007669"/>
    <property type="project" value="InterPro"/>
</dbReference>
<evidence type="ECO:0000256" key="6">
    <source>
        <dbReference type="SAM" id="MobiDB-lite"/>
    </source>
</evidence>
<dbReference type="PANTHER" id="PTHR47959">
    <property type="entry name" value="ATP-DEPENDENT RNA HELICASE RHLE-RELATED"/>
    <property type="match status" value="1"/>
</dbReference>
<proteinExistence type="predicted"/>
<feature type="domain" description="DEAD-box RNA helicase Q" evidence="7">
    <location>
        <begin position="44"/>
        <end position="72"/>
    </location>
</feature>
<name>A0A6N7L1L9_9ACTN</name>
<dbReference type="Proteomes" id="UP000450000">
    <property type="component" value="Unassembled WGS sequence"/>
</dbReference>
<feature type="non-terminal residue" evidence="8">
    <location>
        <position position="113"/>
    </location>
</feature>
<dbReference type="RefSeq" id="WP_153470996.1">
    <property type="nucleotide sequence ID" value="NZ_WBOF01000006.1"/>
</dbReference>
<evidence type="ECO:0000313" key="8">
    <source>
        <dbReference type="EMBL" id="MQS17650.1"/>
    </source>
</evidence>
<dbReference type="GO" id="GO:0016787">
    <property type="term" value="F:hydrolase activity"/>
    <property type="evidence" value="ECO:0007669"/>
    <property type="project" value="UniProtKB-KW"/>
</dbReference>
<dbReference type="OrthoDB" id="9805696at2"/>
<evidence type="ECO:0000256" key="2">
    <source>
        <dbReference type="ARBA" id="ARBA00022801"/>
    </source>
</evidence>
<keyword evidence="3 8" id="KW-0347">Helicase</keyword>
<evidence type="ECO:0000256" key="4">
    <source>
        <dbReference type="ARBA" id="ARBA00022840"/>
    </source>
</evidence>
<keyword evidence="2" id="KW-0378">Hydrolase</keyword>
<dbReference type="PROSITE" id="PS51195">
    <property type="entry name" value="Q_MOTIF"/>
    <property type="match status" value="1"/>
</dbReference>
<dbReference type="GO" id="GO:0005829">
    <property type="term" value="C:cytosol"/>
    <property type="evidence" value="ECO:0007669"/>
    <property type="project" value="TreeGrafter"/>
</dbReference>
<gene>
    <name evidence="8" type="ORF">F7Q99_37045</name>
</gene>
<feature type="region of interest" description="Disordered" evidence="6">
    <location>
        <begin position="1"/>
        <end position="29"/>
    </location>
</feature>
<evidence type="ECO:0000256" key="3">
    <source>
        <dbReference type="ARBA" id="ARBA00022806"/>
    </source>
</evidence>
<dbReference type="InterPro" id="IPR014014">
    <property type="entry name" value="RNA_helicase_DEAD_Q_motif"/>
</dbReference>
<dbReference type="Gene3D" id="3.40.50.300">
    <property type="entry name" value="P-loop containing nucleotide triphosphate hydrolases"/>
    <property type="match status" value="1"/>
</dbReference>
<dbReference type="GO" id="GO:0003724">
    <property type="term" value="F:RNA helicase activity"/>
    <property type="evidence" value="ECO:0007669"/>
    <property type="project" value="InterPro"/>
</dbReference>
<dbReference type="PANTHER" id="PTHR47959:SF13">
    <property type="entry name" value="ATP-DEPENDENT RNA HELICASE RHLE"/>
    <property type="match status" value="1"/>
</dbReference>
<feature type="compositionally biased region" description="Low complexity" evidence="6">
    <location>
        <begin position="10"/>
        <end position="29"/>
    </location>
</feature>
<dbReference type="InterPro" id="IPR050079">
    <property type="entry name" value="DEAD_box_RNA_helicase"/>
</dbReference>
<comment type="caution">
    <text evidence="8">The sequence shown here is derived from an EMBL/GenBank/DDBJ whole genome shotgun (WGS) entry which is preliminary data.</text>
</comment>
<accession>A0A6N7L1L9</accession>
<reference evidence="8 9" key="1">
    <citation type="submission" date="2019-09" db="EMBL/GenBank/DDBJ databases">
        <title>Genome Sequences of Streptomyces kaniharaensis ATCC 21070.</title>
        <authorList>
            <person name="Zhu W."/>
            <person name="De Crecy-Lagard V."/>
            <person name="Richards N.G."/>
        </authorList>
    </citation>
    <scope>NUCLEOTIDE SEQUENCE [LARGE SCALE GENOMIC DNA]</scope>
    <source>
        <strain evidence="8 9">SF-557</strain>
    </source>
</reference>
<keyword evidence="4" id="KW-0067">ATP-binding</keyword>
<dbReference type="InterPro" id="IPR011545">
    <property type="entry name" value="DEAD/DEAH_box_helicase_dom"/>
</dbReference>
<dbReference type="SUPFAM" id="SSF52540">
    <property type="entry name" value="P-loop containing nucleoside triphosphate hydrolases"/>
    <property type="match status" value="1"/>
</dbReference>
<dbReference type="EMBL" id="WBOF01000006">
    <property type="protein sequence ID" value="MQS17650.1"/>
    <property type="molecule type" value="Genomic_DNA"/>
</dbReference>
<keyword evidence="9" id="KW-1185">Reference proteome</keyword>